<organism evidence="1 2">
    <name type="scientific">Trifolium medium</name>
    <dbReference type="NCBI Taxonomy" id="97028"/>
    <lineage>
        <taxon>Eukaryota</taxon>
        <taxon>Viridiplantae</taxon>
        <taxon>Streptophyta</taxon>
        <taxon>Embryophyta</taxon>
        <taxon>Tracheophyta</taxon>
        <taxon>Spermatophyta</taxon>
        <taxon>Magnoliopsida</taxon>
        <taxon>eudicotyledons</taxon>
        <taxon>Gunneridae</taxon>
        <taxon>Pentapetalae</taxon>
        <taxon>rosids</taxon>
        <taxon>fabids</taxon>
        <taxon>Fabales</taxon>
        <taxon>Fabaceae</taxon>
        <taxon>Papilionoideae</taxon>
        <taxon>50 kb inversion clade</taxon>
        <taxon>NPAAA clade</taxon>
        <taxon>Hologalegina</taxon>
        <taxon>IRL clade</taxon>
        <taxon>Trifolieae</taxon>
        <taxon>Trifolium</taxon>
    </lineage>
</organism>
<accession>A0A392V8K7</accession>
<feature type="non-terminal residue" evidence="1">
    <location>
        <position position="36"/>
    </location>
</feature>
<evidence type="ECO:0000313" key="1">
    <source>
        <dbReference type="EMBL" id="MCI83782.1"/>
    </source>
</evidence>
<dbReference type="AlphaFoldDB" id="A0A392V8K7"/>
<comment type="caution">
    <text evidence="1">The sequence shown here is derived from an EMBL/GenBank/DDBJ whole genome shotgun (WGS) entry which is preliminary data.</text>
</comment>
<evidence type="ECO:0000313" key="2">
    <source>
        <dbReference type="Proteomes" id="UP000265520"/>
    </source>
</evidence>
<keyword evidence="2" id="KW-1185">Reference proteome</keyword>
<reference evidence="1 2" key="1">
    <citation type="journal article" date="2018" name="Front. Plant Sci.">
        <title>Red Clover (Trifolium pratense) and Zigzag Clover (T. medium) - A Picture of Genomic Similarities and Differences.</title>
        <authorList>
            <person name="Dluhosova J."/>
            <person name="Istvanek J."/>
            <person name="Nedelnik J."/>
            <person name="Repkova J."/>
        </authorList>
    </citation>
    <scope>NUCLEOTIDE SEQUENCE [LARGE SCALE GENOMIC DNA]</scope>
    <source>
        <strain evidence="2">cv. 10/8</strain>
        <tissue evidence="1">Leaf</tissue>
    </source>
</reference>
<dbReference type="Proteomes" id="UP000265520">
    <property type="component" value="Unassembled WGS sequence"/>
</dbReference>
<protein>
    <submittedName>
        <fullName evidence="1">Uncharacterized protein</fullName>
    </submittedName>
</protein>
<name>A0A392V8K7_9FABA</name>
<dbReference type="EMBL" id="LXQA011075360">
    <property type="protein sequence ID" value="MCI83782.1"/>
    <property type="molecule type" value="Genomic_DNA"/>
</dbReference>
<sequence length="36" mass="3973">MTITTTTIPTLRHDRASVRTISVATANPRVKVDAFM</sequence>
<proteinExistence type="predicted"/>